<dbReference type="EMBL" id="AANZ01000018">
    <property type="protein sequence ID" value="EAQ78864.1"/>
    <property type="molecule type" value="Genomic_DNA"/>
</dbReference>
<evidence type="ECO:0000313" key="1">
    <source>
        <dbReference type="EMBL" id="EAQ78864.1"/>
    </source>
</evidence>
<proteinExistence type="predicted"/>
<name>A3ZX98_9BACT</name>
<evidence type="ECO:0000313" key="2">
    <source>
        <dbReference type="Proteomes" id="UP000004358"/>
    </source>
</evidence>
<dbReference type="HOGENOM" id="CLU_2803878_0_0_0"/>
<sequence length="67" mass="7354">MIENSRSQGNLRRTKQTRCSHNTAIFESIANRNALIFFPATAGLRPASSGFRVACAANGPLQRIRHA</sequence>
<comment type="caution">
    <text evidence="1">The sequence shown here is derived from an EMBL/GenBank/DDBJ whole genome shotgun (WGS) entry which is preliminary data.</text>
</comment>
<gene>
    <name evidence="1" type="ORF">DSM3645_30221</name>
</gene>
<dbReference type="AlphaFoldDB" id="A3ZX98"/>
<organism evidence="1 2">
    <name type="scientific">Blastopirellula marina DSM 3645</name>
    <dbReference type="NCBI Taxonomy" id="314230"/>
    <lineage>
        <taxon>Bacteria</taxon>
        <taxon>Pseudomonadati</taxon>
        <taxon>Planctomycetota</taxon>
        <taxon>Planctomycetia</taxon>
        <taxon>Pirellulales</taxon>
        <taxon>Pirellulaceae</taxon>
        <taxon>Blastopirellula</taxon>
    </lineage>
</organism>
<dbReference type="Proteomes" id="UP000004358">
    <property type="component" value="Unassembled WGS sequence"/>
</dbReference>
<accession>A3ZX98</accession>
<reference evidence="1 2" key="1">
    <citation type="submission" date="2006-02" db="EMBL/GenBank/DDBJ databases">
        <authorList>
            <person name="Amann R."/>
            <person name="Ferriera S."/>
            <person name="Johnson J."/>
            <person name="Kravitz S."/>
            <person name="Halpern A."/>
            <person name="Remington K."/>
            <person name="Beeson K."/>
            <person name="Tran B."/>
            <person name="Rogers Y.-H."/>
            <person name="Friedman R."/>
            <person name="Venter J.C."/>
        </authorList>
    </citation>
    <scope>NUCLEOTIDE SEQUENCE [LARGE SCALE GENOMIC DNA]</scope>
    <source>
        <strain evidence="1 2">DSM 3645</strain>
    </source>
</reference>
<protein>
    <submittedName>
        <fullName evidence="1">Uncharacterized protein</fullName>
    </submittedName>
</protein>